<evidence type="ECO:0000313" key="1">
    <source>
        <dbReference type="EMBL" id="MFD0961552.1"/>
    </source>
</evidence>
<gene>
    <name evidence="1" type="ORF">ACFQ2I_19555</name>
</gene>
<sequence>MNTTSLIEWSEANNIIDRTEQGFINYLENWKKENRSDFFDTFKGKSNLKLLKTELNSIQLTHISGYDDFIYCNLRILYLGESIGDYRMIFTLEGNLEDDVIHFEKYIDTTIKEGTIKVEVIKRAIKEGYSIEAVSKLVDLEENIIRPLFVC</sequence>
<keyword evidence="2" id="KW-1185">Reference proteome</keyword>
<comment type="caution">
    <text evidence="1">The sequence shown here is derived from an EMBL/GenBank/DDBJ whole genome shotgun (WGS) entry which is preliminary data.</text>
</comment>
<dbReference type="Proteomes" id="UP001596989">
    <property type="component" value="Unassembled WGS sequence"/>
</dbReference>
<dbReference type="EMBL" id="JBHTJZ010000053">
    <property type="protein sequence ID" value="MFD0961552.1"/>
    <property type="molecule type" value="Genomic_DNA"/>
</dbReference>
<dbReference type="RefSeq" id="WP_377567233.1">
    <property type="nucleotide sequence ID" value="NZ_JBHTJZ010000053.1"/>
</dbReference>
<protein>
    <submittedName>
        <fullName evidence="1">Uncharacterized protein</fullName>
    </submittedName>
</protein>
<proteinExistence type="predicted"/>
<reference evidence="2" key="1">
    <citation type="journal article" date="2019" name="Int. J. Syst. Evol. Microbiol.">
        <title>The Global Catalogue of Microorganisms (GCM) 10K type strain sequencing project: providing services to taxonomists for standard genome sequencing and annotation.</title>
        <authorList>
            <consortium name="The Broad Institute Genomics Platform"/>
            <consortium name="The Broad Institute Genome Sequencing Center for Infectious Disease"/>
            <person name="Wu L."/>
            <person name="Ma J."/>
        </authorList>
    </citation>
    <scope>NUCLEOTIDE SEQUENCE [LARGE SCALE GENOMIC DNA]</scope>
    <source>
        <strain evidence="2">CCUG 59129</strain>
    </source>
</reference>
<organism evidence="1 2">
    <name type="scientific">Paenibacillus chungangensis</name>
    <dbReference type="NCBI Taxonomy" id="696535"/>
    <lineage>
        <taxon>Bacteria</taxon>
        <taxon>Bacillati</taxon>
        <taxon>Bacillota</taxon>
        <taxon>Bacilli</taxon>
        <taxon>Bacillales</taxon>
        <taxon>Paenibacillaceae</taxon>
        <taxon>Paenibacillus</taxon>
    </lineage>
</organism>
<accession>A0ABW3HVY0</accession>
<name>A0ABW3HVY0_9BACL</name>
<evidence type="ECO:0000313" key="2">
    <source>
        <dbReference type="Proteomes" id="UP001596989"/>
    </source>
</evidence>